<proteinExistence type="predicted"/>
<feature type="chain" id="PRO_5013167973" description="DUF4097 domain-containing protein" evidence="1">
    <location>
        <begin position="24"/>
        <end position="256"/>
    </location>
</feature>
<protein>
    <recommendedName>
        <fullName evidence="2">DUF4097 domain-containing protein</fullName>
    </recommendedName>
</protein>
<gene>
    <name evidence="3" type="ORF">BXP70_02810</name>
</gene>
<accession>A0A243WJZ6</accession>
<feature type="signal peptide" evidence="1">
    <location>
        <begin position="1"/>
        <end position="23"/>
    </location>
</feature>
<sequence length="256" mass="27192">MRTSFFSLLVAGFALGVVPSAVAQKIIEKNAPVAKGQRIVLNLPQGNAIRIRAGVGKALAVKASIDINQNKLNDALQLTLTNTSDAITLKSELDDEMLKNSKDSDCPENGRRTYSNWSNGKKGYSICTNITYDITVPEGIDLTVSTISSSIDVQGPTGELDAKSISGDVNVKGATAAIKAKSISGAVDVSWPAVKGAELAMKTITGEVYTDQDIVFQNKRNNAGPVGYQLRGTLNGTGPLVQLESISNDVYFRKAK</sequence>
<dbReference type="RefSeq" id="WP_086592471.1">
    <property type="nucleotide sequence ID" value="NZ_MTSE01000001.1"/>
</dbReference>
<evidence type="ECO:0000256" key="1">
    <source>
        <dbReference type="SAM" id="SignalP"/>
    </source>
</evidence>
<name>A0A243WJZ6_9BACT</name>
<dbReference type="EMBL" id="MTSE01000001">
    <property type="protein sequence ID" value="OUJ76213.1"/>
    <property type="molecule type" value="Genomic_DNA"/>
</dbReference>
<dbReference type="InterPro" id="IPR025164">
    <property type="entry name" value="Toastrack_DUF4097"/>
</dbReference>
<dbReference type="Proteomes" id="UP000194873">
    <property type="component" value="Unassembled WGS sequence"/>
</dbReference>
<keyword evidence="4" id="KW-1185">Reference proteome</keyword>
<organism evidence="3 4">
    <name type="scientific">Hymenobacter crusticola</name>
    <dbReference type="NCBI Taxonomy" id="1770526"/>
    <lineage>
        <taxon>Bacteria</taxon>
        <taxon>Pseudomonadati</taxon>
        <taxon>Bacteroidota</taxon>
        <taxon>Cytophagia</taxon>
        <taxon>Cytophagales</taxon>
        <taxon>Hymenobacteraceae</taxon>
        <taxon>Hymenobacter</taxon>
    </lineage>
</organism>
<evidence type="ECO:0000313" key="4">
    <source>
        <dbReference type="Proteomes" id="UP000194873"/>
    </source>
</evidence>
<dbReference type="Pfam" id="PF13349">
    <property type="entry name" value="DUF4097"/>
    <property type="match status" value="1"/>
</dbReference>
<dbReference type="AlphaFoldDB" id="A0A243WJZ6"/>
<dbReference type="OrthoDB" id="1115882at2"/>
<feature type="domain" description="DUF4097" evidence="2">
    <location>
        <begin position="143"/>
        <end position="218"/>
    </location>
</feature>
<reference evidence="3 4" key="1">
    <citation type="submission" date="2017-01" db="EMBL/GenBank/DDBJ databases">
        <title>A new Hymenobacter.</title>
        <authorList>
            <person name="Liang Y."/>
            <person name="Feng F."/>
        </authorList>
    </citation>
    <scope>NUCLEOTIDE SEQUENCE [LARGE SCALE GENOMIC DNA]</scope>
    <source>
        <strain evidence="3">MIMBbqt21</strain>
    </source>
</reference>
<keyword evidence="1" id="KW-0732">Signal</keyword>
<evidence type="ECO:0000313" key="3">
    <source>
        <dbReference type="EMBL" id="OUJ76213.1"/>
    </source>
</evidence>
<evidence type="ECO:0000259" key="2">
    <source>
        <dbReference type="Pfam" id="PF13349"/>
    </source>
</evidence>
<comment type="caution">
    <text evidence="3">The sequence shown here is derived from an EMBL/GenBank/DDBJ whole genome shotgun (WGS) entry which is preliminary data.</text>
</comment>